<dbReference type="HOGENOM" id="CLU_003468_5_4_6"/>
<evidence type="ECO:0000256" key="6">
    <source>
        <dbReference type="ARBA" id="ARBA00022490"/>
    </source>
</evidence>
<dbReference type="KEGG" id="rip:RIEPE_0391"/>
<dbReference type="InterPro" id="IPR019307">
    <property type="entry name" value="RNA-bd_AU-1/RNase_E/G"/>
</dbReference>
<dbReference type="STRING" id="515618.RIEPE_0391"/>
<evidence type="ECO:0000256" key="11">
    <source>
        <dbReference type="ARBA" id="ARBA00022723"/>
    </source>
</evidence>
<dbReference type="InterPro" id="IPR012340">
    <property type="entry name" value="NA-bd_OB-fold"/>
</dbReference>
<evidence type="ECO:0000256" key="12">
    <source>
        <dbReference type="ARBA" id="ARBA00022730"/>
    </source>
</evidence>
<dbReference type="InterPro" id="IPR048583">
    <property type="entry name" value="RNase_E_G_thioredoxin-like"/>
</dbReference>
<dbReference type="Gene3D" id="2.40.50.140">
    <property type="entry name" value="Nucleic acid-binding proteins"/>
    <property type="match status" value="1"/>
</dbReference>
<dbReference type="Proteomes" id="UP000001700">
    <property type="component" value="Chromosome"/>
</dbReference>
<evidence type="ECO:0000256" key="14">
    <source>
        <dbReference type="ARBA" id="ARBA00022801"/>
    </source>
</evidence>
<dbReference type="SMART" id="SM00316">
    <property type="entry name" value="S1"/>
    <property type="match status" value="1"/>
</dbReference>
<dbReference type="GO" id="GO:0008033">
    <property type="term" value="P:tRNA processing"/>
    <property type="evidence" value="ECO:0007669"/>
    <property type="project" value="UniProtKB-KW"/>
</dbReference>
<evidence type="ECO:0000313" key="20">
    <source>
        <dbReference type="Proteomes" id="UP000001700"/>
    </source>
</evidence>
<dbReference type="Pfam" id="PF00575">
    <property type="entry name" value="S1"/>
    <property type="match status" value="1"/>
</dbReference>
<proteinExistence type="inferred from homology"/>
<keyword evidence="13" id="KW-0255">Endonuclease</keyword>
<dbReference type="GO" id="GO:0006364">
    <property type="term" value="P:rRNA processing"/>
    <property type="evidence" value="ECO:0007669"/>
    <property type="project" value="UniProtKB-KW"/>
</dbReference>
<evidence type="ECO:0000313" key="19">
    <source>
        <dbReference type="EMBL" id="ADD79648.1"/>
    </source>
</evidence>
<keyword evidence="7" id="KW-0997">Cell inner membrane</keyword>
<dbReference type="PANTHER" id="PTHR30001">
    <property type="entry name" value="RIBONUCLEASE"/>
    <property type="match status" value="1"/>
</dbReference>
<protein>
    <recommendedName>
        <fullName evidence="4">Ribonuclease G</fullName>
    </recommendedName>
</protein>
<keyword evidence="5" id="KW-1003">Cell membrane</keyword>
<evidence type="ECO:0000256" key="2">
    <source>
        <dbReference type="ARBA" id="ARBA00004496"/>
    </source>
</evidence>
<dbReference type="InterPro" id="IPR003029">
    <property type="entry name" value="S1_domain"/>
</dbReference>
<dbReference type="InterPro" id="IPR004659">
    <property type="entry name" value="RNase_E/G"/>
</dbReference>
<dbReference type="GO" id="GO:0004519">
    <property type="term" value="F:endonuclease activity"/>
    <property type="evidence" value="ECO:0007669"/>
    <property type="project" value="UniProtKB-KW"/>
</dbReference>
<accession>D4G8H9</accession>
<keyword evidence="17" id="KW-0472">Membrane</keyword>
<dbReference type="CDD" id="cd04453">
    <property type="entry name" value="S1_RNase_E"/>
    <property type="match status" value="1"/>
</dbReference>
<evidence type="ECO:0000256" key="5">
    <source>
        <dbReference type="ARBA" id="ARBA00022475"/>
    </source>
</evidence>
<keyword evidence="15" id="KW-0460">Magnesium</keyword>
<dbReference type="GO" id="GO:0005737">
    <property type="term" value="C:cytoplasm"/>
    <property type="evidence" value="ECO:0007669"/>
    <property type="project" value="UniProtKB-SubCell"/>
</dbReference>
<dbReference type="GO" id="GO:0016787">
    <property type="term" value="F:hydrolase activity"/>
    <property type="evidence" value="ECO:0007669"/>
    <property type="project" value="UniProtKB-KW"/>
</dbReference>
<dbReference type="NCBIfam" id="NF008074">
    <property type="entry name" value="PRK10811.1"/>
    <property type="match status" value="1"/>
</dbReference>
<evidence type="ECO:0000256" key="16">
    <source>
        <dbReference type="ARBA" id="ARBA00022884"/>
    </source>
</evidence>
<dbReference type="OrthoDB" id="9804278at2"/>
<evidence type="ECO:0000256" key="4">
    <source>
        <dbReference type="ARBA" id="ARBA00017719"/>
    </source>
</evidence>
<comment type="cofactor">
    <cofactor evidence="1">
        <name>Mg(2+)</name>
        <dbReference type="ChEBI" id="CHEBI:18420"/>
    </cofactor>
</comment>
<evidence type="ECO:0000256" key="7">
    <source>
        <dbReference type="ARBA" id="ARBA00022519"/>
    </source>
</evidence>
<evidence type="ECO:0000256" key="1">
    <source>
        <dbReference type="ARBA" id="ARBA00001946"/>
    </source>
</evidence>
<evidence type="ECO:0000256" key="15">
    <source>
        <dbReference type="ARBA" id="ARBA00022842"/>
    </source>
</evidence>
<evidence type="ECO:0000256" key="13">
    <source>
        <dbReference type="ARBA" id="ARBA00022759"/>
    </source>
</evidence>
<keyword evidence="10" id="KW-0540">Nuclease</keyword>
<keyword evidence="20" id="KW-1185">Reference proteome</keyword>
<organism evidence="19 20">
    <name type="scientific">Riesia pediculicola (strain USDA)</name>
    <dbReference type="NCBI Taxonomy" id="515618"/>
    <lineage>
        <taxon>Bacteria</taxon>
        <taxon>Pseudomonadati</taxon>
        <taxon>Pseudomonadota</taxon>
        <taxon>Gammaproteobacteria</taxon>
        <taxon>Enterobacterales</taxon>
        <taxon>Enterobacteriaceae</taxon>
        <taxon>Candidatus Riesia</taxon>
    </lineage>
</organism>
<dbReference type="GO" id="GO:0019843">
    <property type="term" value="F:rRNA binding"/>
    <property type="evidence" value="ECO:0007669"/>
    <property type="project" value="UniProtKB-KW"/>
</dbReference>
<reference evidence="19" key="1">
    <citation type="submission" date="2008-05" db="EMBL/GenBank/DDBJ databases">
        <title>Genome sequence of Riesia pediculicola USDA.</title>
        <authorList>
            <person name="Kirkness E.F."/>
        </authorList>
    </citation>
    <scope>NUCLEOTIDE SEQUENCE [LARGE SCALE GENOMIC DNA]</scope>
    <source>
        <strain evidence="19">USDA</strain>
    </source>
</reference>
<dbReference type="PANTHER" id="PTHR30001:SF1">
    <property type="entry name" value="RIBONUCLEASE E_G-LIKE PROTEIN, CHLOROPLASTIC"/>
    <property type="match status" value="1"/>
</dbReference>
<keyword evidence="12" id="KW-0699">rRNA-binding</keyword>
<dbReference type="GO" id="GO:0046872">
    <property type="term" value="F:metal ion binding"/>
    <property type="evidence" value="ECO:0007669"/>
    <property type="project" value="UniProtKB-KW"/>
</dbReference>
<name>D4G8H9_RIEPU</name>
<keyword evidence="8" id="KW-0698">rRNA processing</keyword>
<dbReference type="GO" id="GO:0004540">
    <property type="term" value="F:RNA nuclease activity"/>
    <property type="evidence" value="ECO:0007669"/>
    <property type="project" value="InterPro"/>
</dbReference>
<keyword evidence="16" id="KW-0694">RNA-binding</keyword>
<comment type="subcellular location">
    <subcellularLocation>
        <location evidence="2">Cytoplasm</location>
    </subcellularLocation>
</comment>
<dbReference type="PROSITE" id="PS50126">
    <property type="entry name" value="S1"/>
    <property type="match status" value="1"/>
</dbReference>
<gene>
    <name evidence="19" type="ordered locus">RIEPE_0391</name>
</gene>
<evidence type="ECO:0000259" key="18">
    <source>
        <dbReference type="PROSITE" id="PS50126"/>
    </source>
</evidence>
<feature type="domain" description="S1 motif" evidence="18">
    <location>
        <begin position="39"/>
        <end position="119"/>
    </location>
</feature>
<sequence>MKRMLINAVQKEELRVAIVEGQRLYDLNIETIRREKKKSNIYKGKVIRIEPSLGAAFVNYGSMKHGFLPIKEISKEYFSNQFKANSKPNIKEILKEGQEIIIQINKEERGHKGASLTTFISLAGCYLVLMPNNPKAGGISRRIEGEDRAEIKEILPFLNVPNGMGLIIRTAGLGKSVKVLQQDLQYRLNHWEAIKKASLSKNAPFLIHQESNIIIRSIRDYFQPDIQEIIIDEFDTIEMVKNHIESIGRKDFLNKIKHYSGKIPIFSHYQIESQIESAFQRKVRLPSGGSIVIDTTEALTAIDINSARSTRCTDIEETAFNTNLEAVEEITRQLRLRDLGGLIVIDFIDMSIQSHQREIENKIREAVRQDRAKVQCSRISRFGLLEMSRQRLTSSLCESNYYVCPRCDGSGTIRDDESLSLSILRIIEEEVFKDNTYEVHAIVPIQIASYILNKKRNFINDIERKKSNIKIIIVPNNRIQSPQFNIIRIRKGEKTYSTNHYLTKYNNFGNNRFDFVQSSYERKFHSDKLSYSSNNQYEIRFHKICKLNVFRKMKNKLKRVIYQGILEKVSYHRLFIKVVLFHKMILQILLNKFNQKIQNREEANER</sequence>
<dbReference type="eggNOG" id="COG1530">
    <property type="taxonomic scope" value="Bacteria"/>
</dbReference>
<dbReference type="EMBL" id="CP001085">
    <property type="protein sequence ID" value="ADD79648.1"/>
    <property type="molecule type" value="Genomic_DNA"/>
</dbReference>
<keyword evidence="14 19" id="KW-0378">Hydrolase</keyword>
<evidence type="ECO:0000256" key="17">
    <source>
        <dbReference type="ARBA" id="ARBA00023136"/>
    </source>
</evidence>
<dbReference type="Gene3D" id="3.40.1260.20">
    <property type="entry name" value="Ribonuclease E, catalytic domain"/>
    <property type="match status" value="1"/>
</dbReference>
<evidence type="ECO:0000256" key="9">
    <source>
        <dbReference type="ARBA" id="ARBA00022694"/>
    </source>
</evidence>
<evidence type="ECO:0000256" key="8">
    <source>
        <dbReference type="ARBA" id="ARBA00022552"/>
    </source>
</evidence>
<keyword evidence="6" id="KW-0963">Cytoplasm</keyword>
<dbReference type="AlphaFoldDB" id="D4G8H9"/>
<dbReference type="SUPFAM" id="SSF50249">
    <property type="entry name" value="Nucleic acid-binding proteins"/>
    <property type="match status" value="1"/>
</dbReference>
<keyword evidence="9" id="KW-0819">tRNA processing</keyword>
<comment type="similarity">
    <text evidence="3">Belongs to the RNase E/G family. RNase G subfamily.</text>
</comment>
<dbReference type="Pfam" id="PF10150">
    <property type="entry name" value="RNase_E_G"/>
    <property type="match status" value="1"/>
</dbReference>
<dbReference type="NCBIfam" id="TIGR00757">
    <property type="entry name" value="RNaseEG"/>
    <property type="match status" value="1"/>
</dbReference>
<evidence type="ECO:0000256" key="10">
    <source>
        <dbReference type="ARBA" id="ARBA00022722"/>
    </source>
</evidence>
<evidence type="ECO:0000256" key="3">
    <source>
        <dbReference type="ARBA" id="ARBA00005663"/>
    </source>
</evidence>
<dbReference type="Pfam" id="PF20833">
    <property type="entry name" value="RNase_E_G_Thio"/>
    <property type="match status" value="1"/>
</dbReference>
<keyword evidence="11" id="KW-0479">Metal-binding</keyword>